<reference evidence="2 3" key="1">
    <citation type="journal article" date="2015" name="Proc. Natl. Acad. Sci. U.S.A.">
        <title>The resurrection genome of Boea hygrometrica: A blueprint for survival of dehydration.</title>
        <authorList>
            <person name="Xiao L."/>
            <person name="Yang G."/>
            <person name="Zhang L."/>
            <person name="Yang X."/>
            <person name="Zhao S."/>
            <person name="Ji Z."/>
            <person name="Zhou Q."/>
            <person name="Hu M."/>
            <person name="Wang Y."/>
            <person name="Chen M."/>
            <person name="Xu Y."/>
            <person name="Jin H."/>
            <person name="Xiao X."/>
            <person name="Hu G."/>
            <person name="Bao F."/>
            <person name="Hu Y."/>
            <person name="Wan P."/>
            <person name="Li L."/>
            <person name="Deng X."/>
            <person name="Kuang T."/>
            <person name="Xiang C."/>
            <person name="Zhu J.K."/>
            <person name="Oliver M.J."/>
            <person name="He Y."/>
        </authorList>
    </citation>
    <scope>NUCLEOTIDE SEQUENCE [LARGE SCALE GENOMIC DNA]</scope>
    <source>
        <strain evidence="3">cv. XS01</strain>
    </source>
</reference>
<protein>
    <submittedName>
        <fullName evidence="2">Uncharacterized protein</fullName>
    </submittedName>
</protein>
<accession>A0A2Z7DH13</accession>
<dbReference type="AlphaFoldDB" id="A0A2Z7DH13"/>
<evidence type="ECO:0000313" key="2">
    <source>
        <dbReference type="EMBL" id="KZV58683.1"/>
    </source>
</evidence>
<evidence type="ECO:0000313" key="3">
    <source>
        <dbReference type="Proteomes" id="UP000250235"/>
    </source>
</evidence>
<organism evidence="2 3">
    <name type="scientific">Dorcoceras hygrometricum</name>
    <dbReference type="NCBI Taxonomy" id="472368"/>
    <lineage>
        <taxon>Eukaryota</taxon>
        <taxon>Viridiplantae</taxon>
        <taxon>Streptophyta</taxon>
        <taxon>Embryophyta</taxon>
        <taxon>Tracheophyta</taxon>
        <taxon>Spermatophyta</taxon>
        <taxon>Magnoliopsida</taxon>
        <taxon>eudicotyledons</taxon>
        <taxon>Gunneridae</taxon>
        <taxon>Pentapetalae</taxon>
        <taxon>asterids</taxon>
        <taxon>lamiids</taxon>
        <taxon>Lamiales</taxon>
        <taxon>Gesneriaceae</taxon>
        <taxon>Didymocarpoideae</taxon>
        <taxon>Trichosporeae</taxon>
        <taxon>Loxocarpinae</taxon>
        <taxon>Dorcoceras</taxon>
    </lineage>
</organism>
<feature type="region of interest" description="Disordered" evidence="1">
    <location>
        <begin position="463"/>
        <end position="525"/>
    </location>
</feature>
<gene>
    <name evidence="2" type="ORF">F511_17999</name>
</gene>
<dbReference type="Proteomes" id="UP000250235">
    <property type="component" value="Unassembled WGS sequence"/>
</dbReference>
<proteinExistence type="predicted"/>
<name>A0A2Z7DH13_9LAMI</name>
<feature type="compositionally biased region" description="Basic and acidic residues" evidence="1">
    <location>
        <begin position="498"/>
        <end position="508"/>
    </location>
</feature>
<sequence length="525" mass="59176">MSLFDLQDICIAIGSIATLDLPMVVDLIGIYGLKGPYCTLTMTNWFLQALSVIPRGSWGDVARRSYHDPLGKSGIVIPEPQWLWAHGWLIVHRIDRLPAHVFMYFLFFRCLAGGRDPDPQQTAIHFGFKINWSKILFEVLKEMVDRSIKRSKGFAAQICVLLKRDPAVSLGEAKTFPPLKILSAKTVNTYVATNKTIDAHGESDEPHVDKVAILKRKSVSKKKSAPTDKKDADEELVEVVAEKAVSKKRSAATDTGRDRFFRAYYTDRDRLNSCRSYLQIPASDVNFSSPHVSSESRMHFDSTDIPLGDDTADDQSSMPPVTDFIEAFAQLHSSINHMQFEQIRQKDDWEHLKDMILTKIRSLEKKLTKMLEKQDRFYRGLFKTVRQEIQIQNTSLSLELFEFKKGVGAQNAFLISDVTDIHSHTKEIQALKTDFTNFQQRSEEGIAHVSDQLSEIIAYINRGGNDKKGESSSHGPKPPPDDRDRSGSGGNGGRSRGGRSESSKRRYDSSGGPRKRSAEYWFGGK</sequence>
<dbReference type="EMBL" id="KQ986362">
    <property type="protein sequence ID" value="KZV58683.1"/>
    <property type="molecule type" value="Genomic_DNA"/>
</dbReference>
<evidence type="ECO:0000256" key="1">
    <source>
        <dbReference type="SAM" id="MobiDB-lite"/>
    </source>
</evidence>
<keyword evidence="3" id="KW-1185">Reference proteome</keyword>